<feature type="binding site" evidence="6">
    <location>
        <position position="161"/>
    </location>
    <ligand>
        <name>FAD</name>
        <dbReference type="ChEBI" id="CHEBI:57692"/>
    </ligand>
</feature>
<dbReference type="InterPro" id="IPR017938">
    <property type="entry name" value="Riboflavin_synthase-like_b-brl"/>
</dbReference>
<evidence type="ECO:0000259" key="7">
    <source>
        <dbReference type="PROSITE" id="PS50255"/>
    </source>
</evidence>
<dbReference type="PANTHER" id="PTHR19370">
    <property type="entry name" value="NADH-CYTOCHROME B5 REDUCTASE"/>
    <property type="match status" value="1"/>
</dbReference>
<dbReference type="InterPro" id="IPR001834">
    <property type="entry name" value="CBR-like"/>
</dbReference>
<evidence type="ECO:0000313" key="9">
    <source>
        <dbReference type="Proteomes" id="UP000269721"/>
    </source>
</evidence>
<feature type="domain" description="Cytochrome b5 heme-binding" evidence="7">
    <location>
        <begin position="1"/>
        <end position="54"/>
    </location>
</feature>
<feature type="binding site" evidence="6">
    <location>
        <position position="185"/>
    </location>
    <ligand>
        <name>FAD</name>
        <dbReference type="ChEBI" id="CHEBI:57692"/>
    </ligand>
</feature>
<evidence type="ECO:0000256" key="5">
    <source>
        <dbReference type="ARBA" id="ARBA00023002"/>
    </source>
</evidence>
<dbReference type="Proteomes" id="UP000269721">
    <property type="component" value="Unassembled WGS sequence"/>
</dbReference>
<comment type="similarity">
    <text evidence="2">Belongs to the flavoprotein pyridine nucleotide cytochrome reductase family.</text>
</comment>
<keyword evidence="4 6" id="KW-0274">FAD</keyword>
<keyword evidence="9" id="KW-1185">Reference proteome</keyword>
<dbReference type="InterPro" id="IPR001199">
    <property type="entry name" value="Cyt_B5-like_heme/steroid-bd"/>
</dbReference>
<reference evidence="9" key="1">
    <citation type="journal article" date="2018" name="Nat. Microbiol.">
        <title>Leveraging single-cell genomics to expand the fungal tree of life.</title>
        <authorList>
            <person name="Ahrendt S.R."/>
            <person name="Quandt C.A."/>
            <person name="Ciobanu D."/>
            <person name="Clum A."/>
            <person name="Salamov A."/>
            <person name="Andreopoulos B."/>
            <person name="Cheng J.F."/>
            <person name="Woyke T."/>
            <person name="Pelin A."/>
            <person name="Henrissat B."/>
            <person name="Reynolds N.K."/>
            <person name="Benny G.L."/>
            <person name="Smith M.E."/>
            <person name="James T.Y."/>
            <person name="Grigoriev I.V."/>
        </authorList>
    </citation>
    <scope>NUCLEOTIDE SEQUENCE [LARGE SCALE GENOMIC DNA]</scope>
</reference>
<feature type="binding site" evidence="6">
    <location>
        <position position="163"/>
    </location>
    <ligand>
        <name>FAD</name>
        <dbReference type="ChEBI" id="CHEBI:57692"/>
    </ligand>
</feature>
<evidence type="ECO:0000256" key="3">
    <source>
        <dbReference type="ARBA" id="ARBA00022630"/>
    </source>
</evidence>
<organism evidence="8 9">
    <name type="scientific">Blyttiomyces helicus</name>
    <dbReference type="NCBI Taxonomy" id="388810"/>
    <lineage>
        <taxon>Eukaryota</taxon>
        <taxon>Fungi</taxon>
        <taxon>Fungi incertae sedis</taxon>
        <taxon>Chytridiomycota</taxon>
        <taxon>Chytridiomycota incertae sedis</taxon>
        <taxon>Chytridiomycetes</taxon>
        <taxon>Chytridiomycetes incertae sedis</taxon>
        <taxon>Blyttiomyces</taxon>
    </lineage>
</organism>
<dbReference type="Pfam" id="PF00970">
    <property type="entry name" value="FAD_binding_6"/>
    <property type="match status" value="1"/>
</dbReference>
<evidence type="ECO:0000256" key="4">
    <source>
        <dbReference type="ARBA" id="ARBA00022827"/>
    </source>
</evidence>
<evidence type="ECO:0000256" key="1">
    <source>
        <dbReference type="ARBA" id="ARBA00001974"/>
    </source>
</evidence>
<dbReference type="Pfam" id="PF00175">
    <property type="entry name" value="NAD_binding_1"/>
    <property type="match status" value="1"/>
</dbReference>
<dbReference type="Gene3D" id="2.40.30.10">
    <property type="entry name" value="Translation factors"/>
    <property type="match status" value="1"/>
</dbReference>
<dbReference type="Gene3D" id="3.40.50.80">
    <property type="entry name" value="Nucleotide-binding domain of ferredoxin-NADP reductase (FNR) module"/>
    <property type="match status" value="1"/>
</dbReference>
<feature type="non-terminal residue" evidence="8">
    <location>
        <position position="1"/>
    </location>
</feature>
<proteinExistence type="inferred from homology"/>
<protein>
    <recommendedName>
        <fullName evidence="7">Cytochrome b5 heme-binding domain-containing protein</fullName>
    </recommendedName>
</protein>
<sequence length="330" mass="37352">DVEAFADRHPGGPGLINSLIGEDATNFFQGEFEQHAHSRLALAMMKDLSIGRLNRPKFKTHTDANESAQTIRSNIHRSHDMLFIDDEEIDQTLTRQAAALDPYEFRSLPILMRDILTEDSVIHPVWKFRLGFERPTDLLVAYPGDCILLTFTNVRGESVVREYTPIQSVNTGYMDLIVKMIGGPMTSHLLKTPTIAARGLQRRMMCLNPRSTNGCWNKVGMIAGGTGITPMLLMIDYHMRNAPRTSTGHLAVELSLLHVFPTEDECFEIELLDALEDEARGALKNRRRAQDHRRYHRLHDALPAFIGDKIIPSRKAKKSRKAGERKEPFV</sequence>
<dbReference type="SUPFAM" id="SSF52343">
    <property type="entry name" value="Ferredoxin reductase-like, C-terminal NADP-linked domain"/>
    <property type="match status" value="1"/>
</dbReference>
<keyword evidence="5" id="KW-0560">Oxidoreductase</keyword>
<dbReference type="EMBL" id="KZ999081">
    <property type="protein sequence ID" value="RKO85434.1"/>
    <property type="molecule type" value="Genomic_DNA"/>
</dbReference>
<dbReference type="InterPro" id="IPR008333">
    <property type="entry name" value="Cbr1-like_FAD-bd_dom"/>
</dbReference>
<gene>
    <name evidence="8" type="ORF">BDK51DRAFT_32386</name>
</gene>
<dbReference type="SUPFAM" id="SSF63380">
    <property type="entry name" value="Riboflavin synthase domain-like"/>
    <property type="match status" value="1"/>
</dbReference>
<dbReference type="PROSITE" id="PS50255">
    <property type="entry name" value="CYTOCHROME_B5_2"/>
    <property type="match status" value="1"/>
</dbReference>
<dbReference type="GO" id="GO:0016491">
    <property type="term" value="F:oxidoreductase activity"/>
    <property type="evidence" value="ECO:0007669"/>
    <property type="project" value="UniProtKB-KW"/>
</dbReference>
<evidence type="ECO:0000256" key="6">
    <source>
        <dbReference type="PIRSR" id="PIRSR601834-1"/>
    </source>
</evidence>
<dbReference type="InterPro" id="IPR036400">
    <property type="entry name" value="Cyt_B5-like_heme/steroid_sf"/>
</dbReference>
<evidence type="ECO:0000313" key="8">
    <source>
        <dbReference type="EMBL" id="RKO85434.1"/>
    </source>
</evidence>
<feature type="binding site" evidence="6">
    <location>
        <position position="179"/>
    </location>
    <ligand>
        <name>FAD</name>
        <dbReference type="ChEBI" id="CHEBI:57692"/>
    </ligand>
</feature>
<dbReference type="Pfam" id="PF00173">
    <property type="entry name" value="Cyt-b5"/>
    <property type="match status" value="1"/>
</dbReference>
<dbReference type="SUPFAM" id="SSF55856">
    <property type="entry name" value="Cytochrome b5-like heme/steroid binding domain"/>
    <property type="match status" value="1"/>
</dbReference>
<evidence type="ECO:0000256" key="2">
    <source>
        <dbReference type="ARBA" id="ARBA00006105"/>
    </source>
</evidence>
<dbReference type="InterPro" id="IPR001433">
    <property type="entry name" value="OxRdtase_FAD/NAD-bd"/>
</dbReference>
<dbReference type="AlphaFoldDB" id="A0A4P9W043"/>
<dbReference type="PRINTS" id="PR00406">
    <property type="entry name" value="CYTB5RDTASE"/>
</dbReference>
<comment type="cofactor">
    <cofactor evidence="1 6">
        <name>FAD</name>
        <dbReference type="ChEBI" id="CHEBI:57692"/>
    </cofactor>
</comment>
<accession>A0A4P9W043</accession>
<name>A0A4P9W043_9FUNG</name>
<dbReference type="OrthoDB" id="823504at2759"/>
<feature type="binding site" evidence="6">
    <location>
        <position position="177"/>
    </location>
    <ligand>
        <name>FAD</name>
        <dbReference type="ChEBI" id="CHEBI:57692"/>
    </ligand>
</feature>
<dbReference type="InterPro" id="IPR039261">
    <property type="entry name" value="FNR_nucleotide-bd"/>
</dbReference>
<feature type="binding site" evidence="6">
    <location>
        <position position="229"/>
    </location>
    <ligand>
        <name>FAD</name>
        <dbReference type="ChEBI" id="CHEBI:57692"/>
    </ligand>
</feature>
<dbReference type="Gene3D" id="3.10.120.10">
    <property type="entry name" value="Cytochrome b5-like heme/steroid binding domain"/>
    <property type="match status" value="1"/>
</dbReference>
<keyword evidence="3 6" id="KW-0285">Flavoprotein</keyword>